<evidence type="ECO:0000256" key="6">
    <source>
        <dbReference type="SAM" id="Phobius"/>
    </source>
</evidence>
<dbReference type="EMBL" id="JAULJE010000013">
    <property type="protein sequence ID" value="KAK1335841.1"/>
    <property type="molecule type" value="Genomic_DNA"/>
</dbReference>
<feature type="transmembrane region" description="Helical" evidence="6">
    <location>
        <begin position="217"/>
        <end position="241"/>
    </location>
</feature>
<dbReference type="InterPro" id="IPR030417">
    <property type="entry name" value="MS4A"/>
</dbReference>
<sequence length="280" mass="29895">MTLLHFFFSSMNPMTSAGPQANTVFVEAPHNGRPVIPGNMSQVPRYPLNQPQVHIISGNPPGLEPPVYMQLNQGSFKEGKVLGAIQIVIGLIHIGLGSIMGTIIAGNYLAISFIGGNPFWAGIWVVGALCSFRQRLKPGSSGSSGGGTQFIISGSLSVASEQQPGSSCLLNGSLGLNIISAICSMVGIMLFITELIINPHHYYYPDYYFHWGIGPGLATSAVLLIFSLLEFCIACTCAHFGCQLLRQSQNSGPMVFQPIYTNPGPVNSPPYHVNVVQGSQ</sequence>
<keyword evidence="5 6" id="KW-0472">Membrane</keyword>
<accession>A0AA40HRV4</accession>
<name>A0AA40HRV4_CNENI</name>
<comment type="similarity">
    <text evidence="2">Belongs to the MS4A family.</text>
</comment>
<dbReference type="Pfam" id="PF04103">
    <property type="entry name" value="CD20"/>
    <property type="match status" value="1"/>
</dbReference>
<evidence type="ECO:0000256" key="4">
    <source>
        <dbReference type="ARBA" id="ARBA00022989"/>
    </source>
</evidence>
<dbReference type="Proteomes" id="UP001177744">
    <property type="component" value="Unassembled WGS sequence"/>
</dbReference>
<protein>
    <submittedName>
        <fullName evidence="7">Uncharacterized protein</fullName>
    </submittedName>
</protein>
<dbReference type="GO" id="GO:0005886">
    <property type="term" value="C:plasma membrane"/>
    <property type="evidence" value="ECO:0007669"/>
    <property type="project" value="TreeGrafter"/>
</dbReference>
<comment type="subcellular location">
    <subcellularLocation>
        <location evidence="1">Membrane</location>
        <topology evidence="1">Multi-pass membrane protein</topology>
    </subcellularLocation>
</comment>
<gene>
    <name evidence="7" type="ORF">QTO34_003639</name>
</gene>
<organism evidence="7 8">
    <name type="scientific">Cnephaeus nilssonii</name>
    <name type="common">Northern bat</name>
    <name type="synonym">Eptesicus nilssonii</name>
    <dbReference type="NCBI Taxonomy" id="3371016"/>
    <lineage>
        <taxon>Eukaryota</taxon>
        <taxon>Metazoa</taxon>
        <taxon>Chordata</taxon>
        <taxon>Craniata</taxon>
        <taxon>Vertebrata</taxon>
        <taxon>Euteleostomi</taxon>
        <taxon>Mammalia</taxon>
        <taxon>Eutheria</taxon>
        <taxon>Laurasiatheria</taxon>
        <taxon>Chiroptera</taxon>
        <taxon>Yangochiroptera</taxon>
        <taxon>Vespertilionidae</taxon>
        <taxon>Cnephaeus</taxon>
    </lineage>
</organism>
<comment type="caution">
    <text evidence="7">The sequence shown here is derived from an EMBL/GenBank/DDBJ whole genome shotgun (WGS) entry which is preliminary data.</text>
</comment>
<feature type="transmembrane region" description="Helical" evidence="6">
    <location>
        <begin position="81"/>
        <end position="104"/>
    </location>
</feature>
<evidence type="ECO:0000256" key="3">
    <source>
        <dbReference type="ARBA" id="ARBA00022692"/>
    </source>
</evidence>
<proteinExistence type="inferred from homology"/>
<evidence type="ECO:0000256" key="2">
    <source>
        <dbReference type="ARBA" id="ARBA00009565"/>
    </source>
</evidence>
<keyword evidence="8" id="KW-1185">Reference proteome</keyword>
<dbReference type="PANTHER" id="PTHR23320:SF155">
    <property type="entry name" value="MEMBRANE-SPANNING 4-DOMAINS SUBFAMILY A MEMBER 8"/>
    <property type="match status" value="1"/>
</dbReference>
<feature type="transmembrane region" description="Helical" evidence="6">
    <location>
        <begin position="174"/>
        <end position="197"/>
    </location>
</feature>
<dbReference type="AlphaFoldDB" id="A0AA40HRV4"/>
<evidence type="ECO:0000313" key="8">
    <source>
        <dbReference type="Proteomes" id="UP001177744"/>
    </source>
</evidence>
<evidence type="ECO:0000313" key="7">
    <source>
        <dbReference type="EMBL" id="KAK1335841.1"/>
    </source>
</evidence>
<keyword evidence="3 6" id="KW-0812">Transmembrane</keyword>
<dbReference type="PANTHER" id="PTHR23320">
    <property type="entry name" value="MEMBRANE-SPANNING 4-DOMAINS SUBFAMILY A MS4A -RELATED"/>
    <property type="match status" value="1"/>
</dbReference>
<dbReference type="InterPro" id="IPR007237">
    <property type="entry name" value="CD20-like"/>
</dbReference>
<keyword evidence="4 6" id="KW-1133">Transmembrane helix</keyword>
<reference evidence="7" key="1">
    <citation type="submission" date="2023-06" db="EMBL/GenBank/DDBJ databases">
        <title>Reference genome for the Northern bat (Eptesicus nilssonii), a most northern bat species.</title>
        <authorList>
            <person name="Laine V.N."/>
            <person name="Pulliainen A.T."/>
            <person name="Lilley T.M."/>
        </authorList>
    </citation>
    <scope>NUCLEOTIDE SEQUENCE</scope>
    <source>
        <strain evidence="7">BLF_Eptnil</strain>
        <tissue evidence="7">Kidney</tissue>
    </source>
</reference>
<evidence type="ECO:0000256" key="1">
    <source>
        <dbReference type="ARBA" id="ARBA00004141"/>
    </source>
</evidence>
<dbReference type="GO" id="GO:0007166">
    <property type="term" value="P:cell surface receptor signaling pathway"/>
    <property type="evidence" value="ECO:0007669"/>
    <property type="project" value="TreeGrafter"/>
</dbReference>
<evidence type="ECO:0000256" key="5">
    <source>
        <dbReference type="ARBA" id="ARBA00023136"/>
    </source>
</evidence>
<feature type="transmembrane region" description="Helical" evidence="6">
    <location>
        <begin position="110"/>
        <end position="132"/>
    </location>
</feature>